<dbReference type="InterPro" id="IPR013083">
    <property type="entry name" value="Znf_RING/FYVE/PHD"/>
</dbReference>
<proteinExistence type="inferred from homology"/>
<comment type="caution">
    <text evidence="6">The sequence shown here is derived from an EMBL/GenBank/DDBJ whole genome shotgun (WGS) entry which is preliminary data.</text>
</comment>
<reference evidence="6 7" key="1">
    <citation type="submission" date="2023-10" db="EMBL/GenBank/DDBJ databases">
        <title>Comparative genomics analysis reveals potential genetic determinants of host preference in Cryptosporidium xiaoi.</title>
        <authorList>
            <person name="Xiao L."/>
            <person name="Li J."/>
        </authorList>
    </citation>
    <scope>NUCLEOTIDE SEQUENCE [LARGE SCALE GENOMIC DNA]</scope>
    <source>
        <strain evidence="6 7">52996</strain>
    </source>
</reference>
<dbReference type="PANTHER" id="PTHR12555">
    <property type="entry name" value="UBIQUITIN FUSION DEGRADATON PROTEIN 1"/>
    <property type="match status" value="1"/>
</dbReference>
<feature type="domain" description="TRAFD1/XAF1 zinc finger" evidence="4">
    <location>
        <begin position="571"/>
        <end position="605"/>
    </location>
</feature>
<dbReference type="GO" id="GO:0036503">
    <property type="term" value="P:ERAD pathway"/>
    <property type="evidence" value="ECO:0007669"/>
    <property type="project" value="TreeGrafter"/>
</dbReference>
<keyword evidence="2" id="KW-0833">Ubl conjugation pathway</keyword>
<dbReference type="Gene3D" id="3.30.40.10">
    <property type="entry name" value="Zinc/RING finger domain, C3HC4 (zinc finger)"/>
    <property type="match status" value="1"/>
</dbReference>
<dbReference type="EMBL" id="JAWDEY010000002">
    <property type="protein sequence ID" value="KAK6591095.1"/>
    <property type="molecule type" value="Genomic_DNA"/>
</dbReference>
<gene>
    <name evidence="6" type="ORF">RS030_111919</name>
</gene>
<dbReference type="PANTHER" id="PTHR12555:SF13">
    <property type="entry name" value="UBIQUITIN RECOGNITION FACTOR IN ER-ASSOCIATED DEGRADATION PROTEIN 1"/>
    <property type="match status" value="1"/>
</dbReference>
<keyword evidence="7" id="KW-1185">Reference proteome</keyword>
<evidence type="ECO:0000259" key="3">
    <source>
        <dbReference type="Pfam" id="PF03152"/>
    </source>
</evidence>
<evidence type="ECO:0000259" key="5">
    <source>
        <dbReference type="Pfam" id="PF24842"/>
    </source>
</evidence>
<comment type="similarity">
    <text evidence="1">Belongs to the UFD1 family.</text>
</comment>
<dbReference type="InterPro" id="IPR055418">
    <property type="entry name" value="UFD1_N2"/>
</dbReference>
<dbReference type="InterPro" id="IPR049439">
    <property type="entry name" value="TRAFD1-XIAF1_Znf"/>
</dbReference>
<dbReference type="GO" id="GO:0031593">
    <property type="term" value="F:polyubiquitin modification-dependent protein binding"/>
    <property type="evidence" value="ECO:0007669"/>
    <property type="project" value="TreeGrafter"/>
</dbReference>
<dbReference type="Proteomes" id="UP001311799">
    <property type="component" value="Unassembled WGS sequence"/>
</dbReference>
<protein>
    <submittedName>
        <fullName evidence="6">Ubiquitin fusion degradation (UFD1) family</fullName>
    </submittedName>
</protein>
<dbReference type="AlphaFoldDB" id="A0AAV9Y4U4"/>
<dbReference type="Pfam" id="PF03152">
    <property type="entry name" value="UFD1_N1"/>
    <property type="match status" value="1"/>
</dbReference>
<feature type="domain" description="Ubiquitin fusion degradation protein UFD1 N-terminal subdomain 2" evidence="5">
    <location>
        <begin position="177"/>
        <end position="258"/>
    </location>
</feature>
<accession>A0AAV9Y4U4</accession>
<dbReference type="Gene3D" id="2.40.40.50">
    <property type="entry name" value="Ubiquitin fusion degradation protein UFD1, N-terminal domain"/>
    <property type="match status" value="1"/>
</dbReference>
<name>A0AAV9Y4U4_9CRYT</name>
<evidence type="ECO:0000313" key="6">
    <source>
        <dbReference type="EMBL" id="KAK6591095.1"/>
    </source>
</evidence>
<dbReference type="InterPro" id="IPR042299">
    <property type="entry name" value="Ufd1-like_Nn"/>
</dbReference>
<dbReference type="GO" id="GO:0034098">
    <property type="term" value="C:VCP-NPL4-UFD1 AAA ATPase complex"/>
    <property type="evidence" value="ECO:0007669"/>
    <property type="project" value="TreeGrafter"/>
</dbReference>
<sequence>MDIFSSSNTFKKQEKKKILEKKKNSISNSSKLGLFFDDYLTSVERVYIKQQNNLLNDNNSTWIFKLNKSNIGTVSQSCIFPNNGETDKIILPENLLEVLSKDESIYPLFFSVKCLNQNTKSNNKNSIFTTHCGVLNYSEKPGYISLPEKILRCLDIKDNILLDENIWIELSYKRLQKGTYAQFELLNNNDILEVDNIRALLETYIGNYFNTLTVGDTIYINQLYNSSNRNIISKVKINKLEPENYISLINTDIQIEIISNIDKNIGNNNTNYSNVDEYSSDNIKTINIGNTERVSLYNRFKVTIPFELRKQLTNRDGDDHIAKLKIIIESEDKYDIFISFPPLFESSPHFYMLRSFPEDNNSLFISYVDIVSYFNNILNNKYNNSETSFPSILFIYIEKSEHLDKNTNKEDLSTIQVKIVYETANTNNINICDDSETKCEICNRIIPKTNLNLHLINCEKKYKKCDLCKLVIKQVEFGNHIHCDKCMVESEDSEYNNIVGFNRDELESHNKLYHEYIKCKLCNTSVKTIKLNVHQINECPKRMILCRYCNNYVEAGIDGYNADFRDIYYYNLTSHESYCGSRTTNCNICNNNVLFKNLESHIELCHNKK</sequence>
<evidence type="ECO:0000256" key="1">
    <source>
        <dbReference type="ARBA" id="ARBA00006043"/>
    </source>
</evidence>
<dbReference type="InterPro" id="IPR004854">
    <property type="entry name" value="Ufd1-like"/>
</dbReference>
<evidence type="ECO:0000256" key="2">
    <source>
        <dbReference type="ARBA" id="ARBA00022786"/>
    </source>
</evidence>
<evidence type="ECO:0000313" key="7">
    <source>
        <dbReference type="Proteomes" id="UP001311799"/>
    </source>
</evidence>
<feature type="domain" description="Ubiquitin fusion degradation protein UFD1 N-terminal subdomain 1" evidence="3">
    <location>
        <begin position="82"/>
        <end position="161"/>
    </location>
</feature>
<evidence type="ECO:0000259" key="4">
    <source>
        <dbReference type="Pfam" id="PF21366"/>
    </source>
</evidence>
<dbReference type="Pfam" id="PF24842">
    <property type="entry name" value="UFD1_N2"/>
    <property type="match status" value="1"/>
</dbReference>
<dbReference type="GO" id="GO:0006511">
    <property type="term" value="P:ubiquitin-dependent protein catabolic process"/>
    <property type="evidence" value="ECO:0007669"/>
    <property type="project" value="InterPro"/>
</dbReference>
<dbReference type="InterPro" id="IPR055417">
    <property type="entry name" value="UFD1_N1"/>
</dbReference>
<dbReference type="Gene3D" id="3.10.330.10">
    <property type="match status" value="1"/>
</dbReference>
<dbReference type="Pfam" id="PF21366">
    <property type="entry name" value="TRAFD1-XIAF1_ZnF"/>
    <property type="match status" value="1"/>
</dbReference>
<organism evidence="6 7">
    <name type="scientific">Cryptosporidium xiaoi</name>
    <dbReference type="NCBI Taxonomy" id="659607"/>
    <lineage>
        <taxon>Eukaryota</taxon>
        <taxon>Sar</taxon>
        <taxon>Alveolata</taxon>
        <taxon>Apicomplexa</taxon>
        <taxon>Conoidasida</taxon>
        <taxon>Coccidia</taxon>
        <taxon>Eucoccidiorida</taxon>
        <taxon>Eimeriorina</taxon>
        <taxon>Cryptosporidiidae</taxon>
        <taxon>Cryptosporidium</taxon>
    </lineage>
</organism>